<reference evidence="9 10" key="1">
    <citation type="journal article" date="2014" name="PLoS ONE">
        <title>Global Analysis of Gene Expression Profiles in Physic Nut (Jatropha curcas L.) Seedlings Exposed to Salt Stress.</title>
        <authorList>
            <person name="Zhang L."/>
            <person name="Zhang C."/>
            <person name="Wu P."/>
            <person name="Chen Y."/>
            <person name="Li M."/>
            <person name="Jiang H."/>
            <person name="Wu G."/>
        </authorList>
    </citation>
    <scope>NUCLEOTIDE SEQUENCE [LARGE SCALE GENOMIC DNA]</scope>
    <source>
        <strain evidence="10">cv. GZQX0401</strain>
        <tissue evidence="9">Young leaves</tissue>
    </source>
</reference>
<accession>A0A067K1P4</accession>
<comment type="similarity">
    <text evidence="2 8">Belongs to the glycosyl hydrolase 28 family.</text>
</comment>
<dbReference type="EMBL" id="KK914924">
    <property type="protein sequence ID" value="KDP26165.1"/>
    <property type="molecule type" value="Genomic_DNA"/>
</dbReference>
<name>A0A067K1P4_JATCU</name>
<evidence type="ECO:0000256" key="8">
    <source>
        <dbReference type="RuleBase" id="RU361169"/>
    </source>
</evidence>
<evidence type="ECO:0000256" key="4">
    <source>
        <dbReference type="ARBA" id="ARBA00022525"/>
    </source>
</evidence>
<dbReference type="AlphaFoldDB" id="A0A067K1P4"/>
<evidence type="ECO:0000256" key="7">
    <source>
        <dbReference type="ARBA" id="ARBA00023316"/>
    </source>
</evidence>
<dbReference type="InterPro" id="IPR012334">
    <property type="entry name" value="Pectin_lyas_fold"/>
</dbReference>
<keyword evidence="4" id="KW-0964">Secreted</keyword>
<keyword evidence="3" id="KW-0134">Cell wall</keyword>
<evidence type="ECO:0000313" key="10">
    <source>
        <dbReference type="Proteomes" id="UP000027138"/>
    </source>
</evidence>
<evidence type="ECO:0000256" key="6">
    <source>
        <dbReference type="ARBA" id="ARBA00023295"/>
    </source>
</evidence>
<comment type="subcellular location">
    <subcellularLocation>
        <location evidence="1">Secreted</location>
        <location evidence="1">Cell wall</location>
    </subcellularLocation>
</comment>
<keyword evidence="6 8" id="KW-0326">Glycosidase</keyword>
<protein>
    <recommendedName>
        <fullName evidence="11">Polygalacturonase</fullName>
    </recommendedName>
</protein>
<dbReference type="InterPro" id="IPR011050">
    <property type="entry name" value="Pectin_lyase_fold/virulence"/>
</dbReference>
<dbReference type="GO" id="GO:0004650">
    <property type="term" value="F:polygalacturonase activity"/>
    <property type="evidence" value="ECO:0007669"/>
    <property type="project" value="InterPro"/>
</dbReference>
<sequence length="148" mass="16195">MSWLFHGPHISGDNISQFVEYSSPLIVKSLSKGFLKLAKAHNFDVTKYGTKCDEKSDISQPLRKAWVDACSTPGAAKVIIPKGTHCLLEVDLVGPCKGSMTLQIEGTIKAPTNPRAHFANSWVRFRYIDYLTLNGGGSFHGQGKTAWG</sequence>
<keyword evidence="7" id="KW-0961">Cell wall biogenesis/degradation</keyword>
<evidence type="ECO:0000256" key="3">
    <source>
        <dbReference type="ARBA" id="ARBA00022512"/>
    </source>
</evidence>
<dbReference type="Gene3D" id="2.160.20.10">
    <property type="entry name" value="Single-stranded right-handed beta-helix, Pectin lyase-like"/>
    <property type="match status" value="1"/>
</dbReference>
<organism evidence="9 10">
    <name type="scientific">Jatropha curcas</name>
    <name type="common">Barbados nut</name>
    <dbReference type="NCBI Taxonomy" id="180498"/>
    <lineage>
        <taxon>Eukaryota</taxon>
        <taxon>Viridiplantae</taxon>
        <taxon>Streptophyta</taxon>
        <taxon>Embryophyta</taxon>
        <taxon>Tracheophyta</taxon>
        <taxon>Spermatophyta</taxon>
        <taxon>Magnoliopsida</taxon>
        <taxon>eudicotyledons</taxon>
        <taxon>Gunneridae</taxon>
        <taxon>Pentapetalae</taxon>
        <taxon>rosids</taxon>
        <taxon>fabids</taxon>
        <taxon>Malpighiales</taxon>
        <taxon>Euphorbiaceae</taxon>
        <taxon>Crotonoideae</taxon>
        <taxon>Jatropheae</taxon>
        <taxon>Jatropha</taxon>
    </lineage>
</organism>
<evidence type="ECO:0000313" key="9">
    <source>
        <dbReference type="EMBL" id="KDP26165.1"/>
    </source>
</evidence>
<proteinExistence type="inferred from homology"/>
<gene>
    <name evidence="9" type="ORF">JCGZ_22855</name>
</gene>
<keyword evidence="10" id="KW-1185">Reference proteome</keyword>
<dbReference type="GO" id="GO:0005975">
    <property type="term" value="P:carbohydrate metabolic process"/>
    <property type="evidence" value="ECO:0007669"/>
    <property type="project" value="InterPro"/>
</dbReference>
<keyword evidence="5 8" id="KW-0378">Hydrolase</keyword>
<dbReference type="Pfam" id="PF00295">
    <property type="entry name" value="Glyco_hydro_28"/>
    <property type="match status" value="1"/>
</dbReference>
<dbReference type="OrthoDB" id="850923at2759"/>
<evidence type="ECO:0008006" key="11">
    <source>
        <dbReference type="Google" id="ProtNLM"/>
    </source>
</evidence>
<evidence type="ECO:0000256" key="5">
    <source>
        <dbReference type="ARBA" id="ARBA00022801"/>
    </source>
</evidence>
<dbReference type="GO" id="GO:0071555">
    <property type="term" value="P:cell wall organization"/>
    <property type="evidence" value="ECO:0007669"/>
    <property type="project" value="UniProtKB-KW"/>
</dbReference>
<evidence type="ECO:0000256" key="1">
    <source>
        <dbReference type="ARBA" id="ARBA00004191"/>
    </source>
</evidence>
<dbReference type="PANTHER" id="PTHR31375">
    <property type="match status" value="1"/>
</dbReference>
<dbReference type="SUPFAM" id="SSF51126">
    <property type="entry name" value="Pectin lyase-like"/>
    <property type="match status" value="1"/>
</dbReference>
<dbReference type="Proteomes" id="UP000027138">
    <property type="component" value="Unassembled WGS sequence"/>
</dbReference>
<dbReference type="InterPro" id="IPR000743">
    <property type="entry name" value="Glyco_hydro_28"/>
</dbReference>
<dbReference type="STRING" id="180498.A0A067K1P4"/>
<evidence type="ECO:0000256" key="2">
    <source>
        <dbReference type="ARBA" id="ARBA00008834"/>
    </source>
</evidence>